<dbReference type="PROSITE" id="PS00107">
    <property type="entry name" value="PROTEIN_KINASE_ATP"/>
    <property type="match status" value="1"/>
</dbReference>
<protein>
    <submittedName>
        <fullName evidence="2">Uncharacterized protein</fullName>
    </submittedName>
</protein>
<dbReference type="InterPro" id="IPR017441">
    <property type="entry name" value="Protein_kinase_ATP_BS"/>
</dbReference>
<evidence type="ECO:0000256" key="1">
    <source>
        <dbReference type="PROSITE-ProRule" id="PRU10141"/>
    </source>
</evidence>
<proteinExistence type="predicted"/>
<accession>A0AAD4M0T4</accession>
<dbReference type="AlphaFoldDB" id="A0AAD4M0T4"/>
<keyword evidence="1" id="KW-0067">ATP-binding</keyword>
<evidence type="ECO:0000313" key="3">
    <source>
        <dbReference type="Proteomes" id="UP001203297"/>
    </source>
</evidence>
<reference evidence="2" key="1">
    <citation type="journal article" date="2022" name="New Phytol.">
        <title>Evolutionary transition to the ectomycorrhizal habit in the genomes of a hyperdiverse lineage of mushroom-forming fungi.</title>
        <authorList>
            <person name="Looney B."/>
            <person name="Miyauchi S."/>
            <person name="Morin E."/>
            <person name="Drula E."/>
            <person name="Courty P.E."/>
            <person name="Kohler A."/>
            <person name="Kuo A."/>
            <person name="LaButti K."/>
            <person name="Pangilinan J."/>
            <person name="Lipzen A."/>
            <person name="Riley R."/>
            <person name="Andreopoulos W."/>
            <person name="He G."/>
            <person name="Johnson J."/>
            <person name="Nolan M."/>
            <person name="Tritt A."/>
            <person name="Barry K.W."/>
            <person name="Grigoriev I.V."/>
            <person name="Nagy L.G."/>
            <person name="Hibbett D."/>
            <person name="Henrissat B."/>
            <person name="Matheny P.B."/>
            <person name="Labbe J."/>
            <person name="Martin F.M."/>
        </authorList>
    </citation>
    <scope>NUCLEOTIDE SEQUENCE</scope>
    <source>
        <strain evidence="2">BPL690</strain>
    </source>
</reference>
<keyword evidence="3" id="KW-1185">Reference proteome</keyword>
<keyword evidence="1" id="KW-0547">Nucleotide-binding</keyword>
<sequence length="180" mass="20194">PTSCHLDLRYHKCLGEGNHSIVFLAPLTLPSPENAPPMCGAVAVKLATLDEDKVLINEARIYSAFPRELQEGQGPDLPPIVPKFYGYYRASQEAFNDQCLVGEFTEAEREEIRMILRYISPLLLLEPCGQQISPLSEKEEMDVLTLFKRLHKADFTQGSPYPATSLYNLARSRSLGQIAR</sequence>
<dbReference type="EMBL" id="WTXG01000034">
    <property type="protein sequence ID" value="KAI0297776.1"/>
    <property type="molecule type" value="Genomic_DNA"/>
</dbReference>
<evidence type="ECO:0000313" key="2">
    <source>
        <dbReference type="EMBL" id="KAI0297776.1"/>
    </source>
</evidence>
<name>A0AAD4M0T4_9AGAM</name>
<feature type="non-terminal residue" evidence="2">
    <location>
        <position position="1"/>
    </location>
</feature>
<gene>
    <name evidence="2" type="ORF">B0F90DRAFT_1869703</name>
</gene>
<feature type="binding site" evidence="1">
    <location>
        <position position="45"/>
    </location>
    <ligand>
        <name>ATP</name>
        <dbReference type="ChEBI" id="CHEBI:30616"/>
    </ligand>
</feature>
<dbReference type="Proteomes" id="UP001203297">
    <property type="component" value="Unassembled WGS sequence"/>
</dbReference>
<dbReference type="GO" id="GO:0005524">
    <property type="term" value="F:ATP binding"/>
    <property type="evidence" value="ECO:0007669"/>
    <property type="project" value="UniProtKB-UniRule"/>
</dbReference>
<comment type="caution">
    <text evidence="2">The sequence shown here is derived from an EMBL/GenBank/DDBJ whole genome shotgun (WGS) entry which is preliminary data.</text>
</comment>
<organism evidence="2 3">
    <name type="scientific">Multifurca ochricompacta</name>
    <dbReference type="NCBI Taxonomy" id="376703"/>
    <lineage>
        <taxon>Eukaryota</taxon>
        <taxon>Fungi</taxon>
        <taxon>Dikarya</taxon>
        <taxon>Basidiomycota</taxon>
        <taxon>Agaricomycotina</taxon>
        <taxon>Agaricomycetes</taxon>
        <taxon>Russulales</taxon>
        <taxon>Russulaceae</taxon>
        <taxon>Multifurca</taxon>
    </lineage>
</organism>